<proteinExistence type="predicted"/>
<protein>
    <submittedName>
        <fullName evidence="2">Uncharacterized protein</fullName>
    </submittedName>
</protein>
<feature type="transmembrane region" description="Helical" evidence="1">
    <location>
        <begin position="128"/>
        <end position="149"/>
    </location>
</feature>
<name>A0A450WJG9_9GAMM</name>
<keyword evidence="1" id="KW-0472">Membrane</keyword>
<feature type="transmembrane region" description="Helical" evidence="1">
    <location>
        <begin position="321"/>
        <end position="339"/>
    </location>
</feature>
<accession>A0A450WJG9</accession>
<feature type="transmembrane region" description="Helical" evidence="1">
    <location>
        <begin position="35"/>
        <end position="56"/>
    </location>
</feature>
<feature type="transmembrane region" description="Helical" evidence="1">
    <location>
        <begin position="206"/>
        <end position="226"/>
    </location>
</feature>
<sequence length="340" mass="38553">MVTETQHRKATGLPRSIHGGLNDYSKHIFFLMNHVFVGFGLTLIFGVVVAVITLVIDGDAHFTLFLEAYFGTFNGVLAGSLIISTALLVCKTQSTIPKLIDEIFDKKELKKTDYYEHRRRFFAMGRSLSFSGTFAVVGFWIFTLAKFPLTGFAEYAMITLTCVQYALGVYVGRKLFYIAQILSAIEDLKIGYDVFKENKLSLIPTYVNSVSTLTVIFVFAHVAVYYNAPFEYASILGNSPQTMLLLPAVIARPVVALFNFYPRTVLWVLYKKAIEVRRDEIIANFSKLDISEYERLRYLIEYDRLSREEIQNRVRATLSDLPIAITIIIAIVIAIIRLIS</sequence>
<feature type="transmembrane region" description="Helical" evidence="1">
    <location>
        <begin position="155"/>
        <end position="172"/>
    </location>
</feature>
<dbReference type="AlphaFoldDB" id="A0A450WJG9"/>
<dbReference type="EMBL" id="CAADFN010000029">
    <property type="protein sequence ID" value="VFK17169.1"/>
    <property type="molecule type" value="Genomic_DNA"/>
</dbReference>
<evidence type="ECO:0000313" key="2">
    <source>
        <dbReference type="EMBL" id="VFK17169.1"/>
    </source>
</evidence>
<organism evidence="2">
    <name type="scientific">Candidatus Kentrum sp. LFY</name>
    <dbReference type="NCBI Taxonomy" id="2126342"/>
    <lineage>
        <taxon>Bacteria</taxon>
        <taxon>Pseudomonadati</taxon>
        <taxon>Pseudomonadota</taxon>
        <taxon>Gammaproteobacteria</taxon>
        <taxon>Candidatus Kentrum</taxon>
    </lineage>
</organism>
<feature type="transmembrane region" description="Helical" evidence="1">
    <location>
        <begin position="68"/>
        <end position="90"/>
    </location>
</feature>
<keyword evidence="1" id="KW-1133">Transmembrane helix</keyword>
<gene>
    <name evidence="2" type="ORF">BECKLFY1418C_GA0070996_10299</name>
</gene>
<feature type="transmembrane region" description="Helical" evidence="1">
    <location>
        <begin position="246"/>
        <end position="270"/>
    </location>
</feature>
<reference evidence="2" key="1">
    <citation type="submission" date="2019-02" db="EMBL/GenBank/DDBJ databases">
        <authorList>
            <person name="Gruber-Vodicka R. H."/>
            <person name="Seah K. B. B."/>
        </authorList>
    </citation>
    <scope>NUCLEOTIDE SEQUENCE</scope>
    <source>
        <strain evidence="2">BECK_BY7</strain>
    </source>
</reference>
<evidence type="ECO:0000256" key="1">
    <source>
        <dbReference type="SAM" id="Phobius"/>
    </source>
</evidence>
<keyword evidence="1" id="KW-0812">Transmembrane</keyword>